<dbReference type="FunFam" id="1.10.630.10:FF:000102">
    <property type="entry name" value="Cytochrome P450 52A5"/>
    <property type="match status" value="1"/>
</dbReference>
<keyword evidence="9" id="KW-1133">Transmembrane helix</keyword>
<sequence>MAIVEEFVGKFSPQGVILAVATLTFILLFAQWADALFRLHKLGGNSAPKIPTKLPFGMGVVYRMMEHAAKNENLELWNNFFAETGRTYTVESRILTRRIFLTADPENIKAILAAQFNDYGKGEAFHREWKPFLGDSIFTTDGEKWHTSRQLIRPQFIKDRVSDLHCFEDHVATLFKCMAKGDALDGKHEKIDINMKGSDGAIIEISNLLFRYTLDVATDFLLGKDVESMCSLRQPFADAFNEVQAIQNNIARVGPFNWLIPRGRYKACLKIINEFLNQYIERALRLSPEELASKTKGDRGYTFLHALASHTRDRTVLRDQLVAVLLAGRDTTAATLSWAIYELARHPEAVNKLRQEILHTVGPTQTPTYAHLKSMKYLQNIMNETLRLYPVVPFNVRGVVHDTTLPRGGGPDGSEPIAVLKGTSISYSTLAMQRRPDLYPPVSENFADPAVFSPDRWFHWQPKPWTYIPFNGGPRICVGQQFALTEMAYVLCRIFQRFDRIDSHMGQIDGGKPNLRSVITLSPHDGVRVALWRAKGGL</sequence>
<evidence type="ECO:0008006" key="12">
    <source>
        <dbReference type="Google" id="ProtNLM"/>
    </source>
</evidence>
<gene>
    <name evidence="10" type="ORF">MKZ38_007163</name>
</gene>
<dbReference type="SUPFAM" id="SSF48264">
    <property type="entry name" value="Cytochrome P450"/>
    <property type="match status" value="1"/>
</dbReference>
<feature type="binding site" description="axial binding residue" evidence="7">
    <location>
        <position position="477"/>
    </location>
    <ligand>
        <name>heme</name>
        <dbReference type="ChEBI" id="CHEBI:30413"/>
    </ligand>
    <ligandPart>
        <name>Fe</name>
        <dbReference type="ChEBI" id="CHEBI:18248"/>
    </ligandPart>
</feature>
<dbReference type="Pfam" id="PF00067">
    <property type="entry name" value="p450"/>
    <property type="match status" value="1"/>
</dbReference>
<keyword evidence="9" id="KW-0812">Transmembrane</keyword>
<dbReference type="InterPro" id="IPR036396">
    <property type="entry name" value="Cyt_P450_sf"/>
</dbReference>
<dbReference type="InterPro" id="IPR001128">
    <property type="entry name" value="Cyt_P450"/>
</dbReference>
<evidence type="ECO:0000256" key="3">
    <source>
        <dbReference type="ARBA" id="ARBA00022723"/>
    </source>
</evidence>
<evidence type="ECO:0000256" key="6">
    <source>
        <dbReference type="ARBA" id="ARBA00023033"/>
    </source>
</evidence>
<keyword evidence="11" id="KW-1185">Reference proteome</keyword>
<comment type="cofactor">
    <cofactor evidence="1 7">
        <name>heme</name>
        <dbReference type="ChEBI" id="CHEBI:30413"/>
    </cofactor>
</comment>
<organism evidence="10 11">
    <name type="scientific">Zalerion maritima</name>
    <dbReference type="NCBI Taxonomy" id="339359"/>
    <lineage>
        <taxon>Eukaryota</taxon>
        <taxon>Fungi</taxon>
        <taxon>Dikarya</taxon>
        <taxon>Ascomycota</taxon>
        <taxon>Pezizomycotina</taxon>
        <taxon>Sordariomycetes</taxon>
        <taxon>Lulworthiomycetidae</taxon>
        <taxon>Lulworthiales</taxon>
        <taxon>Lulworthiaceae</taxon>
        <taxon>Zalerion</taxon>
    </lineage>
</organism>
<dbReference type="PANTHER" id="PTHR24287:SF5">
    <property type="entry name" value="P450, PUTATIVE (EUROFUNG)-RELATED"/>
    <property type="match status" value="1"/>
</dbReference>
<evidence type="ECO:0000256" key="8">
    <source>
        <dbReference type="RuleBase" id="RU000461"/>
    </source>
</evidence>
<dbReference type="GO" id="GO:0004497">
    <property type="term" value="F:monooxygenase activity"/>
    <property type="evidence" value="ECO:0007669"/>
    <property type="project" value="UniProtKB-KW"/>
</dbReference>
<dbReference type="InterPro" id="IPR047146">
    <property type="entry name" value="Cyt_P450_E_CYP52_fungi"/>
</dbReference>
<keyword evidence="6 8" id="KW-0503">Monooxygenase</keyword>
<comment type="similarity">
    <text evidence="2 8">Belongs to the cytochrome P450 family.</text>
</comment>
<keyword evidence="3 7" id="KW-0479">Metal-binding</keyword>
<dbReference type="InterPro" id="IPR002401">
    <property type="entry name" value="Cyt_P450_E_grp-I"/>
</dbReference>
<dbReference type="PRINTS" id="PR00463">
    <property type="entry name" value="EP450I"/>
</dbReference>
<evidence type="ECO:0000313" key="10">
    <source>
        <dbReference type="EMBL" id="KAJ2904807.1"/>
    </source>
</evidence>
<feature type="transmembrane region" description="Helical" evidence="9">
    <location>
        <begin position="15"/>
        <end position="33"/>
    </location>
</feature>
<protein>
    <recommendedName>
        <fullName evidence="12">Cytochrome P450 alkane hydroxylase</fullName>
    </recommendedName>
</protein>
<evidence type="ECO:0000313" key="11">
    <source>
        <dbReference type="Proteomes" id="UP001201980"/>
    </source>
</evidence>
<dbReference type="CDD" id="cd11063">
    <property type="entry name" value="CYP52"/>
    <property type="match status" value="1"/>
</dbReference>
<evidence type="ECO:0000256" key="7">
    <source>
        <dbReference type="PIRSR" id="PIRSR602401-1"/>
    </source>
</evidence>
<dbReference type="GO" id="GO:0016705">
    <property type="term" value="F:oxidoreductase activity, acting on paired donors, with incorporation or reduction of molecular oxygen"/>
    <property type="evidence" value="ECO:0007669"/>
    <property type="project" value="InterPro"/>
</dbReference>
<dbReference type="GO" id="GO:0020037">
    <property type="term" value="F:heme binding"/>
    <property type="evidence" value="ECO:0007669"/>
    <property type="project" value="InterPro"/>
</dbReference>
<keyword evidence="4 8" id="KW-0560">Oxidoreductase</keyword>
<dbReference type="PROSITE" id="PS00086">
    <property type="entry name" value="CYTOCHROME_P450"/>
    <property type="match status" value="1"/>
</dbReference>
<dbReference type="GO" id="GO:0005506">
    <property type="term" value="F:iron ion binding"/>
    <property type="evidence" value="ECO:0007669"/>
    <property type="project" value="InterPro"/>
</dbReference>
<dbReference type="PANTHER" id="PTHR24287">
    <property type="entry name" value="P450, PUTATIVE (EUROFUNG)-RELATED"/>
    <property type="match status" value="1"/>
</dbReference>
<evidence type="ECO:0000256" key="5">
    <source>
        <dbReference type="ARBA" id="ARBA00023004"/>
    </source>
</evidence>
<evidence type="ECO:0000256" key="9">
    <source>
        <dbReference type="SAM" id="Phobius"/>
    </source>
</evidence>
<accession>A0AAD5WW18</accession>
<keyword evidence="7 8" id="KW-0349">Heme</keyword>
<dbReference type="Gene3D" id="1.10.630.10">
    <property type="entry name" value="Cytochrome P450"/>
    <property type="match status" value="1"/>
</dbReference>
<name>A0AAD5WW18_9PEZI</name>
<dbReference type="EMBL" id="JAKWBI020000044">
    <property type="protein sequence ID" value="KAJ2904807.1"/>
    <property type="molecule type" value="Genomic_DNA"/>
</dbReference>
<evidence type="ECO:0000256" key="1">
    <source>
        <dbReference type="ARBA" id="ARBA00001971"/>
    </source>
</evidence>
<dbReference type="AlphaFoldDB" id="A0AAD5WW18"/>
<dbReference type="Proteomes" id="UP001201980">
    <property type="component" value="Unassembled WGS sequence"/>
</dbReference>
<dbReference type="PRINTS" id="PR00385">
    <property type="entry name" value="P450"/>
</dbReference>
<reference evidence="10" key="1">
    <citation type="submission" date="2022-07" db="EMBL/GenBank/DDBJ databases">
        <title>Draft genome sequence of Zalerion maritima ATCC 34329, a (micro)plastics degrading marine fungus.</title>
        <authorList>
            <person name="Paco A."/>
            <person name="Goncalves M.F.M."/>
            <person name="Rocha-Santos T.A.P."/>
            <person name="Alves A."/>
        </authorList>
    </citation>
    <scope>NUCLEOTIDE SEQUENCE</scope>
    <source>
        <strain evidence="10">ATCC 34329</strain>
    </source>
</reference>
<keyword evidence="9" id="KW-0472">Membrane</keyword>
<dbReference type="InterPro" id="IPR017972">
    <property type="entry name" value="Cyt_P450_CS"/>
</dbReference>
<comment type="caution">
    <text evidence="10">The sequence shown here is derived from an EMBL/GenBank/DDBJ whole genome shotgun (WGS) entry which is preliminary data.</text>
</comment>
<proteinExistence type="inferred from homology"/>
<keyword evidence="5 7" id="KW-0408">Iron</keyword>
<evidence type="ECO:0000256" key="4">
    <source>
        <dbReference type="ARBA" id="ARBA00023002"/>
    </source>
</evidence>
<evidence type="ECO:0000256" key="2">
    <source>
        <dbReference type="ARBA" id="ARBA00010617"/>
    </source>
</evidence>